<evidence type="ECO:0000313" key="6">
    <source>
        <dbReference type="Proteomes" id="UP000002008"/>
    </source>
</evidence>
<proteinExistence type="predicted"/>
<reference evidence="6" key="1">
    <citation type="journal article" date="2011" name="BMC Genomics">
        <title>Complete genome sequence of the filamentous anoxygenic phototrophic bacterium Chloroflexus aurantiacus.</title>
        <authorList>
            <person name="Tang K.H."/>
            <person name="Barry K."/>
            <person name="Chertkov O."/>
            <person name="Dalin E."/>
            <person name="Han C.S."/>
            <person name="Hauser L.J."/>
            <person name="Honchak B.M."/>
            <person name="Karbach L.E."/>
            <person name="Land M.L."/>
            <person name="Lapidus A."/>
            <person name="Larimer F.W."/>
            <person name="Mikhailova N."/>
            <person name="Pitluck S."/>
            <person name="Pierson B.K."/>
            <person name="Blankenship R.E."/>
        </authorList>
    </citation>
    <scope>NUCLEOTIDE SEQUENCE [LARGE SCALE GENOMIC DNA]</scope>
    <source>
        <strain evidence="6">ATCC 29366 / DSM 635 / J-10-fl</strain>
    </source>
</reference>
<dbReference type="CDD" id="cd00367">
    <property type="entry name" value="PTS-HPr_like"/>
    <property type="match status" value="1"/>
</dbReference>
<dbReference type="Proteomes" id="UP000002008">
    <property type="component" value="Chromosome"/>
</dbReference>
<dbReference type="GO" id="GO:0009401">
    <property type="term" value="P:phosphoenolpyruvate-dependent sugar phosphotransferase system"/>
    <property type="evidence" value="ECO:0000318"/>
    <property type="project" value="GO_Central"/>
</dbReference>
<dbReference type="KEGG" id="cau:Caur_1321"/>
<evidence type="ECO:0000256" key="2">
    <source>
        <dbReference type="ARBA" id="ARBA00022490"/>
    </source>
</evidence>
<dbReference type="PRINTS" id="PR00107">
    <property type="entry name" value="PHOSPHOCPHPR"/>
</dbReference>
<dbReference type="EnsemblBacteria" id="ABY34549">
    <property type="protein sequence ID" value="ABY34549"/>
    <property type="gene ID" value="Caur_1321"/>
</dbReference>
<evidence type="ECO:0000256" key="1">
    <source>
        <dbReference type="ARBA" id="ARBA00004496"/>
    </source>
</evidence>
<dbReference type="PANTHER" id="PTHR33705:SF2">
    <property type="entry name" value="PHOSPHOCARRIER PROTEIN NPR"/>
    <property type="match status" value="1"/>
</dbReference>
<gene>
    <name evidence="5" type="ordered locus">Caur_1321</name>
</gene>
<dbReference type="STRING" id="324602.Caur_1321"/>
<sequence>MSNSMTEVILTVTNPVGLHARPAKLFVETVRAYKSTVTIQNLSRPQTKELPVTAFNLLQIGVRQGHQIRLRASGEDEAEVIAALTKLVEENFGE</sequence>
<dbReference type="PATRIC" id="fig|324602.8.peg.1511"/>
<evidence type="ECO:0000259" key="4">
    <source>
        <dbReference type="PROSITE" id="PS51350"/>
    </source>
</evidence>
<dbReference type="PROSITE" id="PS51350">
    <property type="entry name" value="PTS_HPR_DOM"/>
    <property type="match status" value="1"/>
</dbReference>
<dbReference type="eggNOG" id="COG1925">
    <property type="taxonomic scope" value="Bacteria"/>
</dbReference>
<organism evidence="5 6">
    <name type="scientific">Chloroflexus aurantiacus (strain ATCC 29366 / DSM 635 / J-10-fl)</name>
    <dbReference type="NCBI Taxonomy" id="324602"/>
    <lineage>
        <taxon>Bacteria</taxon>
        <taxon>Bacillati</taxon>
        <taxon>Chloroflexota</taxon>
        <taxon>Chloroflexia</taxon>
        <taxon>Chloroflexales</taxon>
        <taxon>Chloroflexineae</taxon>
        <taxon>Chloroflexaceae</taxon>
        <taxon>Chloroflexus</taxon>
    </lineage>
</organism>
<dbReference type="InterPro" id="IPR035895">
    <property type="entry name" value="HPr-like_sf"/>
</dbReference>
<dbReference type="Pfam" id="PF00381">
    <property type="entry name" value="PTS-HPr"/>
    <property type="match status" value="1"/>
</dbReference>
<dbReference type="EMBL" id="CP000909">
    <property type="protein sequence ID" value="ABY34549.1"/>
    <property type="molecule type" value="Genomic_DNA"/>
</dbReference>
<name>A9W9R3_CHLAA</name>
<keyword evidence="3" id="KW-0598">Phosphotransferase system</keyword>
<dbReference type="InterPro" id="IPR050399">
    <property type="entry name" value="HPr"/>
</dbReference>
<dbReference type="SUPFAM" id="SSF55594">
    <property type="entry name" value="HPr-like"/>
    <property type="match status" value="1"/>
</dbReference>
<evidence type="ECO:0000256" key="3">
    <source>
        <dbReference type="ARBA" id="ARBA00022683"/>
    </source>
</evidence>
<dbReference type="NCBIfam" id="TIGR01003">
    <property type="entry name" value="PTS_HPr_family"/>
    <property type="match status" value="1"/>
</dbReference>
<dbReference type="GO" id="GO:0005737">
    <property type="term" value="C:cytoplasm"/>
    <property type="evidence" value="ECO:0007669"/>
    <property type="project" value="UniProtKB-SubCell"/>
</dbReference>
<dbReference type="Gene3D" id="3.30.1340.10">
    <property type="entry name" value="HPr-like"/>
    <property type="match status" value="1"/>
</dbReference>
<feature type="domain" description="HPr" evidence="4">
    <location>
        <begin position="5"/>
        <end position="94"/>
    </location>
</feature>
<dbReference type="AlphaFoldDB" id="A9W9R3"/>
<evidence type="ECO:0000313" key="5">
    <source>
        <dbReference type="EMBL" id="ABY34549.1"/>
    </source>
</evidence>
<dbReference type="InterPro" id="IPR000032">
    <property type="entry name" value="HPr-like"/>
</dbReference>
<accession>A9W9R3</accession>
<dbReference type="PANTHER" id="PTHR33705">
    <property type="entry name" value="PHOSPHOCARRIER PROTEIN HPR"/>
    <property type="match status" value="1"/>
</dbReference>
<keyword evidence="6" id="KW-1185">Reference proteome</keyword>
<dbReference type="InParanoid" id="A9W9R3"/>
<dbReference type="FunCoup" id="A9W9R3">
    <property type="interactions" value="39"/>
</dbReference>
<comment type="subcellular location">
    <subcellularLocation>
        <location evidence="1">Cytoplasm</location>
    </subcellularLocation>
</comment>
<dbReference type="HOGENOM" id="CLU_136230_2_3_0"/>
<protein>
    <submittedName>
        <fullName evidence="5">Phosphocarrier, HPr family</fullName>
    </submittedName>
</protein>
<keyword evidence="2" id="KW-0963">Cytoplasm</keyword>